<dbReference type="RefSeq" id="WP_026339590.1">
    <property type="nucleotide sequence ID" value="NZ_JBHUNE010000006.1"/>
</dbReference>
<keyword evidence="9" id="KW-1185">Reference proteome</keyword>
<dbReference type="InterPro" id="IPR002571">
    <property type="entry name" value="HrcA"/>
</dbReference>
<keyword evidence="4 5" id="KW-0804">Transcription</keyword>
<dbReference type="Gene3D" id="3.30.390.60">
    <property type="entry name" value="Heat-inducible transcription repressor hrca homolog, domain 3"/>
    <property type="match status" value="1"/>
</dbReference>
<evidence type="ECO:0000259" key="7">
    <source>
        <dbReference type="Pfam" id="PF08220"/>
    </source>
</evidence>
<dbReference type="SUPFAM" id="SSF46785">
    <property type="entry name" value="Winged helix' DNA-binding domain"/>
    <property type="match status" value="1"/>
</dbReference>
<proteinExistence type="inferred from homology"/>
<name>A0ABW5V1L8_9MICO</name>
<evidence type="ECO:0000256" key="2">
    <source>
        <dbReference type="ARBA" id="ARBA00023015"/>
    </source>
</evidence>
<evidence type="ECO:0000259" key="6">
    <source>
        <dbReference type="Pfam" id="PF01628"/>
    </source>
</evidence>
<evidence type="ECO:0000256" key="4">
    <source>
        <dbReference type="ARBA" id="ARBA00023163"/>
    </source>
</evidence>
<dbReference type="NCBIfam" id="TIGR00331">
    <property type="entry name" value="hrcA"/>
    <property type="match status" value="1"/>
</dbReference>
<dbReference type="HAMAP" id="MF_00081">
    <property type="entry name" value="HrcA"/>
    <property type="match status" value="1"/>
</dbReference>
<dbReference type="Pfam" id="PF08220">
    <property type="entry name" value="HTH_DeoR"/>
    <property type="match status" value="1"/>
</dbReference>
<accession>A0ABW5V1L8</accession>
<dbReference type="Proteomes" id="UP001597492">
    <property type="component" value="Unassembled WGS sequence"/>
</dbReference>
<protein>
    <recommendedName>
        <fullName evidence="5">Heat-inducible transcription repressor HrcA</fullName>
    </recommendedName>
</protein>
<dbReference type="EMBL" id="JBHUNE010000006">
    <property type="protein sequence ID" value="MFD2758569.1"/>
    <property type="molecule type" value="Genomic_DNA"/>
</dbReference>
<dbReference type="InterPro" id="IPR036388">
    <property type="entry name" value="WH-like_DNA-bd_sf"/>
</dbReference>
<evidence type="ECO:0000256" key="1">
    <source>
        <dbReference type="ARBA" id="ARBA00022491"/>
    </source>
</evidence>
<evidence type="ECO:0000313" key="8">
    <source>
        <dbReference type="EMBL" id="MFD2758569.1"/>
    </source>
</evidence>
<feature type="domain" description="Heat-inducible transcription repressor HrcA C-terminal" evidence="6">
    <location>
        <begin position="103"/>
        <end position="324"/>
    </location>
</feature>
<dbReference type="InterPro" id="IPR023120">
    <property type="entry name" value="WHTH_transcript_rep_HrcA_IDD"/>
</dbReference>
<keyword evidence="1 5" id="KW-0678">Repressor</keyword>
<organism evidence="8 9">
    <name type="scientific">Gulosibacter faecalis</name>
    <dbReference type="NCBI Taxonomy" id="272240"/>
    <lineage>
        <taxon>Bacteria</taxon>
        <taxon>Bacillati</taxon>
        <taxon>Actinomycetota</taxon>
        <taxon>Actinomycetes</taxon>
        <taxon>Micrococcales</taxon>
        <taxon>Microbacteriaceae</taxon>
        <taxon>Gulosibacter</taxon>
    </lineage>
</organism>
<keyword evidence="2 5" id="KW-0805">Transcription regulation</keyword>
<comment type="similarity">
    <text evidence="5">Belongs to the HrcA family.</text>
</comment>
<dbReference type="InterPro" id="IPR021153">
    <property type="entry name" value="HrcA_C"/>
</dbReference>
<dbReference type="PANTHER" id="PTHR34824">
    <property type="entry name" value="HEAT-INDUCIBLE TRANSCRIPTION REPRESSOR HRCA"/>
    <property type="match status" value="1"/>
</dbReference>
<comment type="caution">
    <text evidence="8">The sequence shown here is derived from an EMBL/GenBank/DDBJ whole genome shotgun (WGS) entry which is preliminary data.</text>
</comment>
<dbReference type="PANTHER" id="PTHR34824:SF1">
    <property type="entry name" value="HEAT-INDUCIBLE TRANSCRIPTION REPRESSOR HRCA"/>
    <property type="match status" value="1"/>
</dbReference>
<dbReference type="SUPFAM" id="SSF55781">
    <property type="entry name" value="GAF domain-like"/>
    <property type="match status" value="1"/>
</dbReference>
<comment type="function">
    <text evidence="5">Negative regulator of class I heat shock genes (grpE-dnaK-dnaJ and groELS operons). Prevents heat-shock induction of these operons.</text>
</comment>
<keyword evidence="3 5" id="KW-0346">Stress response</keyword>
<evidence type="ECO:0000256" key="5">
    <source>
        <dbReference type="HAMAP-Rule" id="MF_00081"/>
    </source>
</evidence>
<dbReference type="Pfam" id="PF01628">
    <property type="entry name" value="HrcA"/>
    <property type="match status" value="1"/>
</dbReference>
<evidence type="ECO:0000313" key="9">
    <source>
        <dbReference type="Proteomes" id="UP001597492"/>
    </source>
</evidence>
<reference evidence="9" key="1">
    <citation type="journal article" date="2019" name="Int. J. Syst. Evol. Microbiol.">
        <title>The Global Catalogue of Microorganisms (GCM) 10K type strain sequencing project: providing services to taxonomists for standard genome sequencing and annotation.</title>
        <authorList>
            <consortium name="The Broad Institute Genomics Platform"/>
            <consortium name="The Broad Institute Genome Sequencing Center for Infectious Disease"/>
            <person name="Wu L."/>
            <person name="Ma J."/>
        </authorList>
    </citation>
    <scope>NUCLEOTIDE SEQUENCE [LARGE SCALE GENOMIC DNA]</scope>
    <source>
        <strain evidence="9">TISTR 1514</strain>
    </source>
</reference>
<feature type="domain" description="HTH deoR-type" evidence="7">
    <location>
        <begin position="14"/>
        <end position="56"/>
    </location>
</feature>
<dbReference type="Gene3D" id="3.30.450.40">
    <property type="match status" value="1"/>
</dbReference>
<dbReference type="InterPro" id="IPR001034">
    <property type="entry name" value="DeoR_HTH"/>
</dbReference>
<evidence type="ECO:0000256" key="3">
    <source>
        <dbReference type="ARBA" id="ARBA00023016"/>
    </source>
</evidence>
<dbReference type="InterPro" id="IPR029016">
    <property type="entry name" value="GAF-like_dom_sf"/>
</dbReference>
<gene>
    <name evidence="5 8" type="primary">hrcA</name>
    <name evidence="8" type="ORF">ACFSW7_09275</name>
</gene>
<dbReference type="PIRSF" id="PIRSF005485">
    <property type="entry name" value="HrcA"/>
    <property type="match status" value="1"/>
</dbReference>
<dbReference type="InterPro" id="IPR036390">
    <property type="entry name" value="WH_DNA-bd_sf"/>
</dbReference>
<dbReference type="Gene3D" id="1.10.10.10">
    <property type="entry name" value="Winged helix-like DNA-binding domain superfamily/Winged helix DNA-binding domain"/>
    <property type="match status" value="1"/>
</dbReference>
<sequence length="342" mass="37506">MVSERSLEVLRAIIGDYVATREPVGSKRLVERYQFGVSAATIRNDMAALEEADLIVAPHTSSGRVPTDKGYRLFVDHLADVRPLTQAQKRAIEQFMEGAIDPEELLTRSVRSLAQLTGSVAIGHLPSLLEARIHRIELVALSPRRLLVVLITDSGRVEQRIVDLEHEADETQFLRLRDIVNERLVGKRLEDAAAELRELSADDDLVDDELGDAASHVLGSLVRQVFANRDDKLIIAGAANLALSEHDFSSIFPVLEAIEEQVALVRLVAELDLDAREVAVSIGHENPGSALEETSIVAAGYSSGSGEARLGLLGPTRMDYQRNIAAIRAVARYLSRIFDAPR</sequence>